<keyword evidence="2 6" id="KW-0812">Transmembrane</keyword>
<dbReference type="PANTHER" id="PTHR12223">
    <property type="entry name" value="VESICULAR MANNOSE-BINDING LECTIN"/>
    <property type="match status" value="1"/>
</dbReference>
<dbReference type="GO" id="GO:0005793">
    <property type="term" value="C:endoplasmic reticulum-Golgi intermediate compartment"/>
    <property type="evidence" value="ECO:0007669"/>
    <property type="project" value="TreeGrafter"/>
</dbReference>
<gene>
    <name evidence="8" type="ORF">RDWZM_000211</name>
</gene>
<keyword evidence="5 6" id="KW-0472">Membrane</keyword>
<dbReference type="PROSITE" id="PS51328">
    <property type="entry name" value="L_LECTIN_LIKE"/>
    <property type="match status" value="1"/>
</dbReference>
<dbReference type="Proteomes" id="UP001142055">
    <property type="component" value="Chromosome 1"/>
</dbReference>
<protein>
    <recommendedName>
        <fullName evidence="7">L-type lectin-like domain-containing protein</fullName>
    </recommendedName>
</protein>
<evidence type="ECO:0000256" key="4">
    <source>
        <dbReference type="ARBA" id="ARBA00022989"/>
    </source>
</evidence>
<keyword evidence="9" id="KW-1185">Reference proteome</keyword>
<sequence>MYGNTIITDNHIRLTNDQQSRSGGISNLNPIKFQNWEIHIKFRIHDTYANQKGLHRNVRPIISVMINDGTLHYDHEHDGGPHVIMGCEANVRNVHQETSLMVQYKDDQLTLKIDVDGERQWKDCLHLPAVRLPIDGYLGLSASTGELSDNHDICSLMVYELQTNSDLNNSVERGTIVPTVLNRISSSDPIIKAMGLSSFSLFCIAFFTLLAIVYLGSMGYLYWQTTVENRKKNYSNFVYVKRRPIYHLQIDCNQLNMGAFFLFDPCNSLIYSHYNQKFEHFLFEQFKLIKTETKNVVDVIHNLVQLHLTPYVSAHRESNVCSTQPQFDGLPNTILAHLNWQEFVFIHLYHYEPEQDLIEQRLWLHRRLSLFKQLIRFLFGNALYSIEKYDHILKTMLQMIDKWDHCSNEISFTVESIEKLFLGDHLEYVCRQAINLVERLMKIHMMKIVRETPTCFVILYKNRLLYKHESLNVHLRQVDMVSVLLLSQTINLFPPLNGDLSSAEGSNFDESIGIALDRSASFHQQLVFLKSSINDEIVVPHIYRKVMVTDELYFVSLSEVSSILMISLPTLQHSVTQLKLDLNEHKPNMKKSIEGVINCVRNLQRYIGRNMTKRSIQPFRMVLLDQLIEMSKKFNQPFPNELVREQTDRILTLLQEDINNCYEQIAFKNLIFDLLPRHIQCFETIALELTDLLQETLHLCLDYIQVKYETNSLALATSCRINYNLLAFIFIDRADCTFVVGDLEGDQHLSNDLFVNMIDRAYRERIDDPWFVTWQEGKFNYVYTCIAEIESQQFDSTLHIGDPCELAKIIKSENGGLAPLEATNNCCSELVPLKNNLFDDNMIQIYELFAVFNINSSITGEQAITRSNIMEMAKLVKLYING</sequence>
<dbReference type="InterPro" id="IPR051136">
    <property type="entry name" value="Intracellular_Lectin-GPT"/>
</dbReference>
<dbReference type="GO" id="GO:0005789">
    <property type="term" value="C:endoplasmic reticulum membrane"/>
    <property type="evidence" value="ECO:0007669"/>
    <property type="project" value="TreeGrafter"/>
</dbReference>
<comment type="caution">
    <text evidence="8">The sequence shown here is derived from an EMBL/GenBank/DDBJ whole genome shotgun (WGS) entry which is preliminary data.</text>
</comment>
<dbReference type="PANTHER" id="PTHR12223:SF45">
    <property type="entry name" value="RE50040P"/>
    <property type="match status" value="1"/>
</dbReference>
<dbReference type="Pfam" id="PF03388">
    <property type="entry name" value="Lectin_leg-like"/>
    <property type="match status" value="1"/>
</dbReference>
<dbReference type="AlphaFoldDB" id="A0A9Q0RQ89"/>
<dbReference type="GO" id="GO:0005537">
    <property type="term" value="F:D-mannose binding"/>
    <property type="evidence" value="ECO:0007669"/>
    <property type="project" value="TreeGrafter"/>
</dbReference>
<evidence type="ECO:0000313" key="8">
    <source>
        <dbReference type="EMBL" id="KAJ6221666.1"/>
    </source>
</evidence>
<evidence type="ECO:0000256" key="6">
    <source>
        <dbReference type="SAM" id="Phobius"/>
    </source>
</evidence>
<evidence type="ECO:0000259" key="7">
    <source>
        <dbReference type="PROSITE" id="PS51328"/>
    </source>
</evidence>
<dbReference type="EMBL" id="JAPWDV010000001">
    <property type="protein sequence ID" value="KAJ6221666.1"/>
    <property type="molecule type" value="Genomic_DNA"/>
</dbReference>
<evidence type="ECO:0000313" key="9">
    <source>
        <dbReference type="Proteomes" id="UP001142055"/>
    </source>
</evidence>
<dbReference type="GO" id="GO:0000139">
    <property type="term" value="C:Golgi membrane"/>
    <property type="evidence" value="ECO:0007669"/>
    <property type="project" value="TreeGrafter"/>
</dbReference>
<organism evidence="8 9">
    <name type="scientific">Blomia tropicalis</name>
    <name type="common">Mite</name>
    <dbReference type="NCBI Taxonomy" id="40697"/>
    <lineage>
        <taxon>Eukaryota</taxon>
        <taxon>Metazoa</taxon>
        <taxon>Ecdysozoa</taxon>
        <taxon>Arthropoda</taxon>
        <taxon>Chelicerata</taxon>
        <taxon>Arachnida</taxon>
        <taxon>Acari</taxon>
        <taxon>Acariformes</taxon>
        <taxon>Sarcoptiformes</taxon>
        <taxon>Astigmata</taxon>
        <taxon>Glycyphagoidea</taxon>
        <taxon>Echimyopodidae</taxon>
        <taxon>Blomia</taxon>
    </lineage>
</organism>
<evidence type="ECO:0000256" key="2">
    <source>
        <dbReference type="ARBA" id="ARBA00022692"/>
    </source>
</evidence>
<feature type="transmembrane region" description="Helical" evidence="6">
    <location>
        <begin position="199"/>
        <end position="223"/>
    </location>
</feature>
<dbReference type="GO" id="GO:0030134">
    <property type="term" value="C:COPII-coated ER to Golgi transport vesicle"/>
    <property type="evidence" value="ECO:0007669"/>
    <property type="project" value="TreeGrafter"/>
</dbReference>
<dbReference type="Gene3D" id="2.60.120.200">
    <property type="match status" value="2"/>
</dbReference>
<accession>A0A9Q0RQ89</accession>
<evidence type="ECO:0000256" key="5">
    <source>
        <dbReference type="ARBA" id="ARBA00023136"/>
    </source>
</evidence>
<dbReference type="SUPFAM" id="SSF49899">
    <property type="entry name" value="Concanavalin A-like lectins/glucanases"/>
    <property type="match status" value="1"/>
</dbReference>
<evidence type="ECO:0000256" key="1">
    <source>
        <dbReference type="ARBA" id="ARBA00004479"/>
    </source>
</evidence>
<reference evidence="8" key="1">
    <citation type="submission" date="2022-12" db="EMBL/GenBank/DDBJ databases">
        <title>Genome assemblies of Blomia tropicalis.</title>
        <authorList>
            <person name="Cui Y."/>
        </authorList>
    </citation>
    <scope>NUCLEOTIDE SEQUENCE</scope>
    <source>
        <tissue evidence="8">Adult mites</tissue>
    </source>
</reference>
<proteinExistence type="predicted"/>
<keyword evidence="4 6" id="KW-1133">Transmembrane helix</keyword>
<dbReference type="InterPro" id="IPR013320">
    <property type="entry name" value="ConA-like_dom_sf"/>
</dbReference>
<evidence type="ECO:0000256" key="3">
    <source>
        <dbReference type="ARBA" id="ARBA00022729"/>
    </source>
</evidence>
<dbReference type="GO" id="GO:0006888">
    <property type="term" value="P:endoplasmic reticulum to Golgi vesicle-mediated transport"/>
    <property type="evidence" value="ECO:0007669"/>
    <property type="project" value="TreeGrafter"/>
</dbReference>
<keyword evidence="3" id="KW-0732">Signal</keyword>
<dbReference type="InterPro" id="IPR005052">
    <property type="entry name" value="Lectin_leg"/>
</dbReference>
<comment type="subcellular location">
    <subcellularLocation>
        <location evidence="1">Membrane</location>
        <topology evidence="1">Single-pass type I membrane protein</topology>
    </subcellularLocation>
</comment>
<feature type="domain" description="L-type lectin-like" evidence="7">
    <location>
        <begin position="1"/>
        <end position="161"/>
    </location>
</feature>
<name>A0A9Q0RQ89_BLOTA</name>